<dbReference type="RefSeq" id="WP_196934527.1">
    <property type="nucleotide sequence ID" value="NZ_MU158698.1"/>
</dbReference>
<name>A0A928URW9_9SPHI</name>
<dbReference type="Proteomes" id="UP000616201">
    <property type="component" value="Unassembled WGS sequence"/>
</dbReference>
<evidence type="ECO:0000313" key="3">
    <source>
        <dbReference type="Proteomes" id="UP000616201"/>
    </source>
</evidence>
<sequence length="360" mass="41510">MLNEQLEKTIKEYQHAAIKAKQLTPALLELIYEQQWFTIWVPKKLGGLEMGLKEGCELLEDLAYADGAFAWTVTLCSGATMFAGFIEPNIAQEIFPKRNVCFGGSGQVSGKAERLGEYYLVSGEWRYATGTPHLTHFTANCYIYENGNPVLNEDGTQEFRSFFLDRDDVLIHYDWDTFGLECTASHSFSVHKILVSENRSFILDPKYKTIDNALFAYPFKPFAEVTLLVNYMGMFRRFMDLVQKYFFEKSKILSWATSNSKEFFKLHDEIEQEFTQQRNRIYELIEQSYNLLENGDAKNDDSLYQEIGLLSREIVKQIKLNVVALFPLCGIVAAQKESELNIVFRNLFTATQHSLLNIRD</sequence>
<dbReference type="GO" id="GO:0050660">
    <property type="term" value="F:flavin adenine dinucleotide binding"/>
    <property type="evidence" value="ECO:0007669"/>
    <property type="project" value="InterPro"/>
</dbReference>
<dbReference type="PIRSF" id="PIRSF016578">
    <property type="entry name" value="HsaA"/>
    <property type="match status" value="1"/>
</dbReference>
<proteinExistence type="predicted"/>
<evidence type="ECO:0000313" key="2">
    <source>
        <dbReference type="EMBL" id="MBE8712186.1"/>
    </source>
</evidence>
<accession>A0A928URW9</accession>
<evidence type="ECO:0000259" key="1">
    <source>
        <dbReference type="Pfam" id="PF02771"/>
    </source>
</evidence>
<reference evidence="2" key="1">
    <citation type="submission" date="2018-02" db="EMBL/GenBank/DDBJ databases">
        <authorList>
            <person name="Vasarhelyi B.M."/>
            <person name="Deshmukh S."/>
            <person name="Balint B."/>
            <person name="Kukolya J."/>
        </authorList>
    </citation>
    <scope>NUCLEOTIDE SEQUENCE</scope>
    <source>
        <strain evidence="2">KB22</strain>
    </source>
</reference>
<dbReference type="AlphaFoldDB" id="A0A928URW9"/>
<dbReference type="GO" id="GO:0016627">
    <property type="term" value="F:oxidoreductase activity, acting on the CH-CH group of donors"/>
    <property type="evidence" value="ECO:0007669"/>
    <property type="project" value="InterPro"/>
</dbReference>
<organism evidence="2 3">
    <name type="scientific">Sphingobacterium hungaricum</name>
    <dbReference type="NCBI Taxonomy" id="2082723"/>
    <lineage>
        <taxon>Bacteria</taxon>
        <taxon>Pseudomonadati</taxon>
        <taxon>Bacteroidota</taxon>
        <taxon>Sphingobacteriia</taxon>
        <taxon>Sphingobacteriales</taxon>
        <taxon>Sphingobacteriaceae</taxon>
        <taxon>Sphingobacterium</taxon>
    </lineage>
</organism>
<dbReference type="Pfam" id="PF02771">
    <property type="entry name" value="Acyl-CoA_dh_N"/>
    <property type="match status" value="1"/>
</dbReference>
<gene>
    <name evidence="2" type="ORF">C4F49_00640</name>
</gene>
<dbReference type="InterPro" id="IPR046373">
    <property type="entry name" value="Acyl-CoA_Oxase/DH_mid-dom_sf"/>
</dbReference>
<dbReference type="SUPFAM" id="SSF56645">
    <property type="entry name" value="Acyl-CoA dehydrogenase NM domain-like"/>
    <property type="match status" value="1"/>
</dbReference>
<dbReference type="EMBL" id="PRDK01000001">
    <property type="protein sequence ID" value="MBE8712186.1"/>
    <property type="molecule type" value="Genomic_DNA"/>
</dbReference>
<dbReference type="InterPro" id="IPR037069">
    <property type="entry name" value="AcylCoA_DH/ox_N_sf"/>
</dbReference>
<dbReference type="InterPro" id="IPR009100">
    <property type="entry name" value="AcylCoA_DH/oxidase_NM_dom_sf"/>
</dbReference>
<protein>
    <submittedName>
        <fullName evidence="2">Acyl-CoA dehydrogenase</fullName>
    </submittedName>
</protein>
<comment type="caution">
    <text evidence="2">The sequence shown here is derived from an EMBL/GenBank/DDBJ whole genome shotgun (WGS) entry which is preliminary data.</text>
</comment>
<dbReference type="InterPro" id="IPR013786">
    <property type="entry name" value="AcylCoA_DH/ox_N"/>
</dbReference>
<feature type="domain" description="Acyl-CoA dehydrogenase/oxidase N-terminal" evidence="1">
    <location>
        <begin position="6"/>
        <end position="80"/>
    </location>
</feature>
<keyword evidence="3" id="KW-1185">Reference proteome</keyword>
<dbReference type="Gene3D" id="1.10.540.10">
    <property type="entry name" value="Acyl-CoA dehydrogenase/oxidase, N-terminal domain"/>
    <property type="match status" value="1"/>
</dbReference>
<dbReference type="Gene3D" id="2.40.110.10">
    <property type="entry name" value="Butyryl-CoA Dehydrogenase, subunit A, domain 2"/>
    <property type="match status" value="1"/>
</dbReference>